<dbReference type="Proteomes" id="UP000789366">
    <property type="component" value="Unassembled WGS sequence"/>
</dbReference>
<organism evidence="1 2">
    <name type="scientific">Cetraspora pellucida</name>
    <dbReference type="NCBI Taxonomy" id="1433469"/>
    <lineage>
        <taxon>Eukaryota</taxon>
        <taxon>Fungi</taxon>
        <taxon>Fungi incertae sedis</taxon>
        <taxon>Mucoromycota</taxon>
        <taxon>Glomeromycotina</taxon>
        <taxon>Glomeromycetes</taxon>
        <taxon>Diversisporales</taxon>
        <taxon>Gigasporaceae</taxon>
        <taxon>Cetraspora</taxon>
    </lineage>
</organism>
<feature type="non-terminal residue" evidence="1">
    <location>
        <position position="1"/>
    </location>
</feature>
<reference evidence="1" key="1">
    <citation type="submission" date="2021-06" db="EMBL/GenBank/DDBJ databases">
        <authorList>
            <person name="Kallberg Y."/>
            <person name="Tangrot J."/>
            <person name="Rosling A."/>
        </authorList>
    </citation>
    <scope>NUCLEOTIDE SEQUENCE</scope>
    <source>
        <strain evidence="1">28 12/20/2015</strain>
    </source>
</reference>
<protein>
    <submittedName>
        <fullName evidence="1">2700_t:CDS:1</fullName>
    </submittedName>
</protein>
<sequence length="75" mass="8588">ELAKIELSVHKPDECFLISFIEKLIMISNSIKHNLEELMTINAILVKDQDSDNYSDNSENDLIITENTGTFNINF</sequence>
<comment type="caution">
    <text evidence="1">The sequence shown here is derived from an EMBL/GenBank/DDBJ whole genome shotgun (WGS) entry which is preliminary data.</text>
</comment>
<name>A0ACA9RLZ3_9GLOM</name>
<gene>
    <name evidence="1" type="ORF">SPELUC_LOCUS17910</name>
</gene>
<evidence type="ECO:0000313" key="2">
    <source>
        <dbReference type="Proteomes" id="UP000789366"/>
    </source>
</evidence>
<proteinExistence type="predicted"/>
<dbReference type="EMBL" id="CAJVPW010077983">
    <property type="protein sequence ID" value="CAG8799249.1"/>
    <property type="molecule type" value="Genomic_DNA"/>
</dbReference>
<evidence type="ECO:0000313" key="1">
    <source>
        <dbReference type="EMBL" id="CAG8799249.1"/>
    </source>
</evidence>
<keyword evidence="2" id="KW-1185">Reference proteome</keyword>
<accession>A0ACA9RLZ3</accession>